<feature type="region of interest" description="Disordered" evidence="1">
    <location>
        <begin position="1"/>
        <end position="47"/>
    </location>
</feature>
<dbReference type="Pfam" id="PF23343">
    <property type="entry name" value="REP_ORF2-G2P"/>
    <property type="match status" value="1"/>
</dbReference>
<reference evidence="3 4" key="1">
    <citation type="submission" date="2019-01" db="EMBL/GenBank/DDBJ databases">
        <title>Lacunisphaera sp. strain TWA-58.</title>
        <authorList>
            <person name="Chen W.-M."/>
        </authorList>
    </citation>
    <scope>NUCLEOTIDE SEQUENCE [LARGE SCALE GENOMIC DNA]</scope>
    <source>
        <strain evidence="3 4">TWA-58</strain>
    </source>
</reference>
<protein>
    <recommendedName>
        <fullName evidence="2">Replication-associated protein ORF2/G2P domain-containing protein</fullName>
    </recommendedName>
</protein>
<evidence type="ECO:0000259" key="2">
    <source>
        <dbReference type="Pfam" id="PF23343"/>
    </source>
</evidence>
<keyword evidence="4" id="KW-1185">Reference proteome</keyword>
<evidence type="ECO:0000313" key="3">
    <source>
        <dbReference type="EMBL" id="RXK55100.1"/>
    </source>
</evidence>
<evidence type="ECO:0000313" key="4">
    <source>
        <dbReference type="Proteomes" id="UP000290218"/>
    </source>
</evidence>
<proteinExistence type="predicted"/>
<name>A0A4Q1C8C1_9BACT</name>
<feature type="domain" description="Replication-associated protein ORF2/G2P" evidence="2">
    <location>
        <begin position="113"/>
        <end position="178"/>
    </location>
</feature>
<dbReference type="InterPro" id="IPR056906">
    <property type="entry name" value="ORF2/G2P_dom"/>
</dbReference>
<dbReference type="EMBL" id="SDHX01000001">
    <property type="protein sequence ID" value="RXK55100.1"/>
    <property type="molecule type" value="Genomic_DNA"/>
</dbReference>
<gene>
    <name evidence="3" type="ORF">ESB00_04160</name>
</gene>
<dbReference type="Proteomes" id="UP000290218">
    <property type="component" value="Unassembled WGS sequence"/>
</dbReference>
<evidence type="ECO:0000256" key="1">
    <source>
        <dbReference type="SAM" id="MobiDB-lite"/>
    </source>
</evidence>
<organism evidence="3 4">
    <name type="scientific">Oleiharenicola lentus</name>
    <dbReference type="NCBI Taxonomy" id="2508720"/>
    <lineage>
        <taxon>Bacteria</taxon>
        <taxon>Pseudomonadati</taxon>
        <taxon>Verrucomicrobiota</taxon>
        <taxon>Opitutia</taxon>
        <taxon>Opitutales</taxon>
        <taxon>Opitutaceae</taxon>
        <taxon>Oleiharenicola</taxon>
    </lineage>
</organism>
<accession>A0A4Q1C8C1</accession>
<dbReference type="AlphaFoldDB" id="A0A4Q1C8C1"/>
<comment type="caution">
    <text evidence="3">The sequence shown here is derived from an EMBL/GenBank/DDBJ whole genome shotgun (WGS) entry which is preliminary data.</text>
</comment>
<sequence length="353" mass="40813">MSALTESVERSHTETARPAAGRGREAPAPAPAGLPCQNSNNSDKSPRRYRLKAVKGQEGVFTDRDGKRLWDQRDKDTLHRFGMPTGAEAKSAFHLRLNVASFIQHWGRNRCLFFTLTDEANLHPTQFARSWNNYLRRRGSWILSFIRVLEPQKRGNPHYHLLVAVEWDTKPDAFDWKAFDECQRERRENGRTARFRELRDRYKASASPRLVAMWSLLRKVLPKYDLGRAELLPLRKGKEAVSEYIGKYLEAGLVIRKHSWKGCRRVEFDRRNKIHWLACTRVFAWHSPGMTAWRQRIAELARAVGATDMPAIARKLGRSWAYHLRYSIVSASAEEWTAMLKVLALRGMLLAPH</sequence>